<gene>
    <name evidence="6" type="ORF">GTZ99_10040</name>
</gene>
<dbReference type="InterPro" id="IPR003593">
    <property type="entry name" value="AAA+_ATPase"/>
</dbReference>
<evidence type="ECO:0000313" key="6">
    <source>
        <dbReference type="EMBL" id="NBC36897.1"/>
    </source>
</evidence>
<comment type="caution">
    <text evidence="6">The sequence shown here is derived from an EMBL/GenBank/DDBJ whole genome shotgun (WGS) entry which is preliminary data.</text>
</comment>
<dbReference type="InterPro" id="IPR015860">
    <property type="entry name" value="ABC_transpr_TagH-like"/>
</dbReference>
<organism evidence="6 7">
    <name type="scientific">Novosphingobium ovatum</name>
    <dbReference type="NCBI Taxonomy" id="1908523"/>
    <lineage>
        <taxon>Bacteria</taxon>
        <taxon>Pseudomonadati</taxon>
        <taxon>Pseudomonadota</taxon>
        <taxon>Alphaproteobacteria</taxon>
        <taxon>Sphingomonadales</taxon>
        <taxon>Sphingomonadaceae</taxon>
        <taxon>Novosphingobium</taxon>
    </lineage>
</organism>
<evidence type="ECO:0000256" key="4">
    <source>
        <dbReference type="ARBA" id="ARBA00022840"/>
    </source>
</evidence>
<keyword evidence="4 6" id="KW-0067">ATP-binding</keyword>
<dbReference type="Gene3D" id="3.40.50.300">
    <property type="entry name" value="P-loop containing nucleotide triphosphate hydrolases"/>
    <property type="match status" value="1"/>
</dbReference>
<proteinExistence type="inferred from homology"/>
<dbReference type="SMART" id="SM00382">
    <property type="entry name" value="AAA"/>
    <property type="match status" value="1"/>
</dbReference>
<accession>A0ABW9XEC8</accession>
<evidence type="ECO:0000256" key="2">
    <source>
        <dbReference type="ARBA" id="ARBA00022448"/>
    </source>
</evidence>
<evidence type="ECO:0000259" key="5">
    <source>
        <dbReference type="PROSITE" id="PS50893"/>
    </source>
</evidence>
<dbReference type="EMBL" id="JAAAPO010000003">
    <property type="protein sequence ID" value="NBC36897.1"/>
    <property type="molecule type" value="Genomic_DNA"/>
</dbReference>
<comment type="similarity">
    <text evidence="1">Belongs to the ABC transporter superfamily.</text>
</comment>
<feature type="domain" description="ABC transporter" evidence="5">
    <location>
        <begin position="17"/>
        <end position="236"/>
    </location>
</feature>
<dbReference type="CDD" id="cd03220">
    <property type="entry name" value="ABC_KpsT_Wzt"/>
    <property type="match status" value="1"/>
</dbReference>
<name>A0ABW9XEC8_9SPHN</name>
<sequence length="237" mass="26016">MGLFGAPAIPQLGLSTLCLRDVWKSYPTKRGANPVLRGVNLELRRGEKIAILGGNGAGKSTLIRIAGGIERPNRGYVHLGLRVSWPLAFSGAFQGSLTGWDNARFICRVHGQDFATAQDFIADFSALGRYLDEPVKSYSSGMRARLAFAVSMMIEFDVYLLDEVFAVGDARFQARCHEELFVRRADRAFLIVSHDAGYVRDHCDRAAVLRDGTLTEYACVAEAQDAHHAHMAAPITT</sequence>
<keyword evidence="2" id="KW-0813">Transport</keyword>
<dbReference type="PANTHER" id="PTHR46743:SF2">
    <property type="entry name" value="TEICHOIC ACIDS EXPORT ATP-BINDING PROTEIN TAGH"/>
    <property type="match status" value="1"/>
</dbReference>
<dbReference type="GO" id="GO:0005524">
    <property type="term" value="F:ATP binding"/>
    <property type="evidence" value="ECO:0007669"/>
    <property type="project" value="UniProtKB-KW"/>
</dbReference>
<evidence type="ECO:0000256" key="1">
    <source>
        <dbReference type="ARBA" id="ARBA00005417"/>
    </source>
</evidence>
<protein>
    <submittedName>
        <fullName evidence="6">ATP-binding cassette domain-containing protein</fullName>
    </submittedName>
</protein>
<dbReference type="PROSITE" id="PS50893">
    <property type="entry name" value="ABC_TRANSPORTER_2"/>
    <property type="match status" value="1"/>
</dbReference>
<dbReference type="InterPro" id="IPR050683">
    <property type="entry name" value="Bact_Polysacc_Export_ATP-bd"/>
</dbReference>
<dbReference type="PANTHER" id="PTHR46743">
    <property type="entry name" value="TEICHOIC ACIDS EXPORT ATP-BINDING PROTEIN TAGH"/>
    <property type="match status" value="1"/>
</dbReference>
<dbReference type="Pfam" id="PF00005">
    <property type="entry name" value="ABC_tran"/>
    <property type="match status" value="1"/>
</dbReference>
<dbReference type="Proteomes" id="UP000753724">
    <property type="component" value="Unassembled WGS sequence"/>
</dbReference>
<reference evidence="7" key="1">
    <citation type="submission" date="2020-01" db="EMBL/GenBank/DDBJ databases">
        <title>Sphingomonas sp. strain CSW-10.</title>
        <authorList>
            <person name="Chen W.-M."/>
        </authorList>
    </citation>
    <scope>NUCLEOTIDE SEQUENCE [LARGE SCALE GENOMIC DNA]</scope>
    <source>
        <strain evidence="7">FSY-8</strain>
    </source>
</reference>
<evidence type="ECO:0000256" key="3">
    <source>
        <dbReference type="ARBA" id="ARBA00022741"/>
    </source>
</evidence>
<keyword evidence="3" id="KW-0547">Nucleotide-binding</keyword>
<dbReference type="SUPFAM" id="SSF52540">
    <property type="entry name" value="P-loop containing nucleoside triphosphate hydrolases"/>
    <property type="match status" value="1"/>
</dbReference>
<dbReference type="InterPro" id="IPR017871">
    <property type="entry name" value="ABC_transporter-like_CS"/>
</dbReference>
<dbReference type="PROSITE" id="PS00211">
    <property type="entry name" value="ABC_TRANSPORTER_1"/>
    <property type="match status" value="1"/>
</dbReference>
<evidence type="ECO:0000313" key="7">
    <source>
        <dbReference type="Proteomes" id="UP000753724"/>
    </source>
</evidence>
<dbReference type="InterPro" id="IPR003439">
    <property type="entry name" value="ABC_transporter-like_ATP-bd"/>
</dbReference>
<dbReference type="InterPro" id="IPR027417">
    <property type="entry name" value="P-loop_NTPase"/>
</dbReference>
<keyword evidence="7" id="KW-1185">Reference proteome</keyword>